<dbReference type="EMBL" id="BTRK01000004">
    <property type="protein sequence ID" value="GMR50047.1"/>
    <property type="molecule type" value="Genomic_DNA"/>
</dbReference>
<gene>
    <name evidence="2" type="ORF">PMAYCL1PPCAC_20242</name>
</gene>
<name>A0AAN5CU07_9BILA</name>
<keyword evidence="1" id="KW-0812">Transmembrane</keyword>
<feature type="non-terminal residue" evidence="2">
    <location>
        <position position="1"/>
    </location>
</feature>
<proteinExistence type="predicted"/>
<keyword evidence="3" id="KW-1185">Reference proteome</keyword>
<keyword evidence="1" id="KW-1133">Transmembrane helix</keyword>
<evidence type="ECO:0000313" key="2">
    <source>
        <dbReference type="EMBL" id="GMR50047.1"/>
    </source>
</evidence>
<accession>A0AAN5CU07</accession>
<feature type="non-terminal residue" evidence="2">
    <location>
        <position position="209"/>
    </location>
</feature>
<sequence length="209" mass="24450">INASLWHSENMPRNNCKPRNLLLAFILFIIILSVSISLPSSEDESEGPSRKRQKSSCYFSENRYSDEERRFKTSRVRSTAVSTKCRGNPIKFSAINDGKDMKLYGSFSKMDLMINRGNASCMRSKADEAEFKDFEVCPQHVNELSIKWREVTYKHIRRDKKDRSKILCGWPWQLDDHKLHIHGKKIHNVEREEARFYLMATGNHIHVET</sequence>
<organism evidence="2 3">
    <name type="scientific">Pristionchus mayeri</name>
    <dbReference type="NCBI Taxonomy" id="1317129"/>
    <lineage>
        <taxon>Eukaryota</taxon>
        <taxon>Metazoa</taxon>
        <taxon>Ecdysozoa</taxon>
        <taxon>Nematoda</taxon>
        <taxon>Chromadorea</taxon>
        <taxon>Rhabditida</taxon>
        <taxon>Rhabditina</taxon>
        <taxon>Diplogasteromorpha</taxon>
        <taxon>Diplogasteroidea</taxon>
        <taxon>Neodiplogasteridae</taxon>
        <taxon>Pristionchus</taxon>
    </lineage>
</organism>
<comment type="caution">
    <text evidence="2">The sequence shown here is derived from an EMBL/GenBank/DDBJ whole genome shotgun (WGS) entry which is preliminary data.</text>
</comment>
<reference evidence="3" key="1">
    <citation type="submission" date="2022-10" db="EMBL/GenBank/DDBJ databases">
        <title>Genome assembly of Pristionchus species.</title>
        <authorList>
            <person name="Yoshida K."/>
            <person name="Sommer R.J."/>
        </authorList>
    </citation>
    <scope>NUCLEOTIDE SEQUENCE [LARGE SCALE GENOMIC DNA]</scope>
    <source>
        <strain evidence="3">RS5460</strain>
    </source>
</reference>
<feature type="transmembrane region" description="Helical" evidence="1">
    <location>
        <begin position="21"/>
        <end position="40"/>
    </location>
</feature>
<evidence type="ECO:0000313" key="3">
    <source>
        <dbReference type="Proteomes" id="UP001328107"/>
    </source>
</evidence>
<keyword evidence="1" id="KW-0472">Membrane</keyword>
<dbReference type="AlphaFoldDB" id="A0AAN5CU07"/>
<protein>
    <submittedName>
        <fullName evidence="2">Uncharacterized protein</fullName>
    </submittedName>
</protein>
<evidence type="ECO:0000256" key="1">
    <source>
        <dbReference type="SAM" id="Phobius"/>
    </source>
</evidence>
<dbReference type="Proteomes" id="UP001328107">
    <property type="component" value="Unassembled WGS sequence"/>
</dbReference>